<dbReference type="AlphaFoldDB" id="A0AA87U9K4"/>
<proteinExistence type="predicted"/>
<evidence type="ECO:0000313" key="2">
    <source>
        <dbReference type="Proteomes" id="UP000026941"/>
    </source>
</evidence>
<reference evidence="1 2" key="1">
    <citation type="submission" date="2014-05" db="EMBL/GenBank/DDBJ databases">
        <title>Whole genome shotgun sequence of Rhizobium rhizogenes NBRC 13257.</title>
        <authorList>
            <person name="Katano-Makiyama Y."/>
            <person name="Hosoyama A."/>
            <person name="Hashimoto M."/>
            <person name="Hosoyama Y."/>
            <person name="Noguchi M."/>
            <person name="Tsuchikane K."/>
            <person name="Kimura A."/>
            <person name="Ohji S."/>
            <person name="Ichikawa N."/>
            <person name="Yamazoe A."/>
            <person name="Fujita N."/>
        </authorList>
    </citation>
    <scope>NUCLEOTIDE SEQUENCE [LARGE SCALE GENOMIC DNA]</scope>
    <source>
        <strain evidence="1 2">NBRC 13257</strain>
    </source>
</reference>
<name>A0AA87U9K4_RHIRH</name>
<organism evidence="1 2">
    <name type="scientific">Rhizobium rhizogenes NBRC 13257</name>
    <dbReference type="NCBI Taxonomy" id="1220581"/>
    <lineage>
        <taxon>Bacteria</taxon>
        <taxon>Pseudomonadati</taxon>
        <taxon>Pseudomonadota</taxon>
        <taxon>Alphaproteobacteria</taxon>
        <taxon>Hyphomicrobiales</taxon>
        <taxon>Rhizobiaceae</taxon>
        <taxon>Rhizobium/Agrobacterium group</taxon>
        <taxon>Rhizobium</taxon>
    </lineage>
</organism>
<accession>A0AA87U9K4</accession>
<evidence type="ECO:0000313" key="1">
    <source>
        <dbReference type="EMBL" id="GAJ93973.1"/>
    </source>
</evidence>
<gene>
    <name evidence="1" type="ORF">RRH01S_07_01740</name>
</gene>
<dbReference type="Proteomes" id="UP000026941">
    <property type="component" value="Unassembled WGS sequence"/>
</dbReference>
<sequence length="144" mass="16593">MKKFLFESPILPDGFRFPETYRQLVESNSRPDIEPWTWLADNMPQSLSYYGAMLEKFKEGPLVPFAIICDETGLHNDGYVTLALFDGSDISDSPRVRIYDYSNPKKGPWDNLSYNDFEEWLVAAREESADYKTQCAEIDDSNEA</sequence>
<dbReference type="RefSeq" id="WP_034517663.1">
    <property type="nucleotide sequence ID" value="NZ_BAYX01000007.1"/>
</dbReference>
<dbReference type="EMBL" id="BAYX01000007">
    <property type="protein sequence ID" value="GAJ93973.1"/>
    <property type="molecule type" value="Genomic_DNA"/>
</dbReference>
<protein>
    <submittedName>
        <fullName evidence="1">Uncharacterized protein</fullName>
    </submittedName>
</protein>
<comment type="caution">
    <text evidence="1">The sequence shown here is derived from an EMBL/GenBank/DDBJ whole genome shotgun (WGS) entry which is preliminary data.</text>
</comment>